<reference evidence="1 2" key="1">
    <citation type="journal article" date="2011" name="J. Bacteriol.">
        <title>Complete genome sequence of Algoriphagus sp. PR1, bacterial prey of a colony-forming choanoflagellate.</title>
        <authorList>
            <person name="Alegado R.A."/>
            <person name="Ferriera S."/>
            <person name="Nusbaum C."/>
            <person name="Young S.K."/>
            <person name="Zeng Q."/>
            <person name="Imamovic A."/>
            <person name="Fairclough S.R."/>
            <person name="King N."/>
        </authorList>
    </citation>
    <scope>NUCLEOTIDE SEQUENCE [LARGE SCALE GENOMIC DNA]</scope>
    <source>
        <strain evidence="1 2">PR1</strain>
    </source>
</reference>
<gene>
    <name evidence="1" type="ORF">ALPR1_06440</name>
</gene>
<dbReference type="Pfam" id="PF12771">
    <property type="entry name" value="SusD-like_2"/>
    <property type="match status" value="1"/>
</dbReference>
<dbReference type="eggNOG" id="COG0521">
    <property type="taxonomic scope" value="Bacteria"/>
</dbReference>
<proteinExistence type="predicted"/>
<evidence type="ECO:0008006" key="3">
    <source>
        <dbReference type="Google" id="ProtNLM"/>
    </source>
</evidence>
<dbReference type="Gene3D" id="1.25.40.390">
    <property type="match status" value="1"/>
</dbReference>
<organism evidence="1 2">
    <name type="scientific">Algoriphagus machipongonensis</name>
    <dbReference type="NCBI Taxonomy" id="388413"/>
    <lineage>
        <taxon>Bacteria</taxon>
        <taxon>Pseudomonadati</taxon>
        <taxon>Bacteroidota</taxon>
        <taxon>Cytophagia</taxon>
        <taxon>Cytophagales</taxon>
        <taxon>Cyclobacteriaceae</taxon>
        <taxon>Algoriphagus</taxon>
    </lineage>
</organism>
<accession>A3HZ54</accession>
<evidence type="ECO:0000313" key="2">
    <source>
        <dbReference type="Proteomes" id="UP000003919"/>
    </source>
</evidence>
<dbReference type="InterPro" id="IPR011990">
    <property type="entry name" value="TPR-like_helical_dom_sf"/>
</dbReference>
<dbReference type="RefSeq" id="WP_008199234.1">
    <property type="nucleotide sequence ID" value="NZ_CM001023.1"/>
</dbReference>
<dbReference type="STRING" id="388413.ALPR1_06440"/>
<dbReference type="Proteomes" id="UP000003919">
    <property type="component" value="Unassembled WGS sequence"/>
</dbReference>
<dbReference type="EMBL" id="AAXU02000001">
    <property type="protein sequence ID" value="EAZ80540.1"/>
    <property type="molecule type" value="Genomic_DNA"/>
</dbReference>
<evidence type="ECO:0000313" key="1">
    <source>
        <dbReference type="EMBL" id="EAZ80540.1"/>
    </source>
</evidence>
<dbReference type="HOGENOM" id="CLU_025928_1_0_10"/>
<comment type="caution">
    <text evidence="1">The sequence shown here is derived from an EMBL/GenBank/DDBJ whole genome shotgun (WGS) entry which is preliminary data.</text>
</comment>
<dbReference type="SUPFAM" id="SSF48452">
    <property type="entry name" value="TPR-like"/>
    <property type="match status" value="1"/>
</dbReference>
<sequence>MKNNILILFLSLVLLSCSDLEEMNINPNLPTETHPQLLLTNVEWDVFRSYSGTSPLYAQKMLVQTDGENSNQYYKWDRGSFGAYSTLRNVTKMIEEAERINEPAYIALGKFFRSYYFYNLTLTFGDIPYSSALKGETEQNYSPVYDDQSAVFESILMELKEADDILSSLNTIIAGDIIYNGNVQSWRKLINAFRLKVLITLSPKSGEVDFSEFNSIYTNSPLMESEEESGQLVFLDQQNNRYPDFNSSGFSSGMYMDSTFIQRLQERKDPRLFIYSTQTRNAKEAGKAINDFSAYEGGDPAAPYGEVNEKAARGDVSKVNDRYHRDPVNEPYKLLGYSEQQLILAEAAVRGWINADAEMLYKEGVMGSFRFYEMYSEEYSMYVSPEAASNYLQEPLNDFSMASSDEEKIELIIMQKYLQSFFQMKWSGFYDHLRTGFPSFRRPTGVTIPYRWIYPQSEYNYNTENVSSAIEKQFGSGNDDIHEMPWWLK</sequence>
<dbReference type="InterPro" id="IPR041662">
    <property type="entry name" value="SusD-like_2"/>
</dbReference>
<protein>
    <recommendedName>
        <fullName evidence="3">Lipoprotein</fullName>
    </recommendedName>
</protein>
<keyword evidence="2" id="KW-1185">Reference proteome</keyword>
<dbReference type="OrthoDB" id="973072at2"/>
<dbReference type="AlphaFoldDB" id="A3HZ54"/>
<name>A3HZ54_9BACT</name>
<dbReference type="PROSITE" id="PS51257">
    <property type="entry name" value="PROKAR_LIPOPROTEIN"/>
    <property type="match status" value="1"/>
</dbReference>